<feature type="transmembrane region" description="Helical" evidence="1">
    <location>
        <begin position="162"/>
        <end position="185"/>
    </location>
</feature>
<feature type="transmembrane region" description="Helical" evidence="1">
    <location>
        <begin position="86"/>
        <end position="106"/>
    </location>
</feature>
<keyword evidence="1" id="KW-0472">Membrane</keyword>
<dbReference type="PANTHER" id="PTHR31272:SF9">
    <property type="entry name" value="BLL1027 PROTEIN"/>
    <property type="match status" value="1"/>
</dbReference>
<proteinExistence type="predicted"/>
<comment type="caution">
    <text evidence="2">The sequence shown here is derived from an EMBL/GenBank/DDBJ whole genome shotgun (WGS) entry which is preliminary data.</text>
</comment>
<evidence type="ECO:0000313" key="3">
    <source>
        <dbReference type="Proteomes" id="UP000177942"/>
    </source>
</evidence>
<dbReference type="Proteomes" id="UP000177942">
    <property type="component" value="Unassembled WGS sequence"/>
</dbReference>
<feature type="transmembrane region" description="Helical" evidence="1">
    <location>
        <begin position="54"/>
        <end position="74"/>
    </location>
</feature>
<feature type="transmembrane region" description="Helical" evidence="1">
    <location>
        <begin position="118"/>
        <end position="141"/>
    </location>
</feature>
<protein>
    <submittedName>
        <fullName evidence="2">Uncharacterized protein</fullName>
    </submittedName>
</protein>
<gene>
    <name evidence="2" type="ORF">A3A16_03365</name>
</gene>
<organism evidence="2 3">
    <name type="scientific">Candidatus Harrisonbacteria bacterium RIFCSPLOWO2_01_FULL_44_18</name>
    <dbReference type="NCBI Taxonomy" id="1798407"/>
    <lineage>
        <taxon>Bacteria</taxon>
        <taxon>Candidatus Harrisoniibacteriota</taxon>
    </lineage>
</organism>
<name>A0A1G1ZP87_9BACT</name>
<reference evidence="2 3" key="1">
    <citation type="journal article" date="2016" name="Nat. Commun.">
        <title>Thousands of microbial genomes shed light on interconnected biogeochemical processes in an aquifer system.</title>
        <authorList>
            <person name="Anantharaman K."/>
            <person name="Brown C.T."/>
            <person name="Hug L.A."/>
            <person name="Sharon I."/>
            <person name="Castelle C.J."/>
            <person name="Probst A.J."/>
            <person name="Thomas B.C."/>
            <person name="Singh A."/>
            <person name="Wilkins M.J."/>
            <person name="Karaoz U."/>
            <person name="Brodie E.L."/>
            <person name="Williams K.H."/>
            <person name="Hubbard S.S."/>
            <person name="Banfield J.F."/>
        </authorList>
    </citation>
    <scope>NUCLEOTIDE SEQUENCE [LARGE SCALE GENOMIC DNA]</scope>
</reference>
<dbReference type="STRING" id="1798407.A3A16_03365"/>
<keyword evidence="1" id="KW-0812">Transmembrane</keyword>
<evidence type="ECO:0000256" key="1">
    <source>
        <dbReference type="SAM" id="Phobius"/>
    </source>
</evidence>
<sequence>MNKKLIILIAVAVLLFGFVAFLQFSGVGTSFIWKISDSGRWLLPLIGISALIDSINPCAFSILLLTIAFLLSIGKLRAKILQIGGSYILGIFLVYILIGLGILQTLHIFNTPHFMARVGASLLILLGAINLINEFFPAFPLKLRIPHFAHHKMAEFMERGSMPAAFILGGLVGLCEFPCTGGPYLMVLGLLHDQATYLTGFGYLLLYNLIFILPLVLILTIASNSAVLQKVQAWQQKESHPMRFWGGIAMIALGVIIFFL</sequence>
<feature type="transmembrane region" description="Helical" evidence="1">
    <location>
        <begin position="242"/>
        <end position="259"/>
    </location>
</feature>
<keyword evidence="1" id="KW-1133">Transmembrane helix</keyword>
<dbReference type="PANTHER" id="PTHR31272">
    <property type="entry name" value="CYTOCHROME C-TYPE BIOGENESIS PROTEIN HI_1454-RELATED"/>
    <property type="match status" value="1"/>
</dbReference>
<dbReference type="InterPro" id="IPR051790">
    <property type="entry name" value="Cytochrome_c-biogenesis_DsbD"/>
</dbReference>
<accession>A0A1G1ZP87</accession>
<dbReference type="AlphaFoldDB" id="A0A1G1ZP87"/>
<feature type="transmembrane region" description="Helical" evidence="1">
    <location>
        <begin position="197"/>
        <end position="221"/>
    </location>
</feature>
<dbReference type="EMBL" id="MHJJ01000001">
    <property type="protein sequence ID" value="OGY66382.1"/>
    <property type="molecule type" value="Genomic_DNA"/>
</dbReference>
<evidence type="ECO:0000313" key="2">
    <source>
        <dbReference type="EMBL" id="OGY66382.1"/>
    </source>
</evidence>